<dbReference type="RefSeq" id="XP_071913723.1">
    <property type="nucleotide sequence ID" value="XM_072057622.1"/>
</dbReference>
<organism evidence="5 7">
    <name type="scientific">Coffea arabica</name>
    <name type="common">Arabian coffee</name>
    <dbReference type="NCBI Taxonomy" id="13443"/>
    <lineage>
        <taxon>Eukaryota</taxon>
        <taxon>Viridiplantae</taxon>
        <taxon>Streptophyta</taxon>
        <taxon>Embryophyta</taxon>
        <taxon>Tracheophyta</taxon>
        <taxon>Spermatophyta</taxon>
        <taxon>Magnoliopsida</taxon>
        <taxon>eudicotyledons</taxon>
        <taxon>Gunneridae</taxon>
        <taxon>Pentapetalae</taxon>
        <taxon>asterids</taxon>
        <taxon>lamiids</taxon>
        <taxon>Gentianales</taxon>
        <taxon>Rubiaceae</taxon>
        <taxon>Ixoroideae</taxon>
        <taxon>Gardenieae complex</taxon>
        <taxon>Bertiereae - Coffeeae clade</taxon>
        <taxon>Coffeeae</taxon>
        <taxon>Coffea</taxon>
    </lineage>
</organism>
<dbReference type="SUPFAM" id="SSF50249">
    <property type="entry name" value="Nucleic acid-binding proteins"/>
    <property type="match status" value="3"/>
</dbReference>
<keyword evidence="5" id="KW-1185">Reference proteome</keyword>
<dbReference type="InterPro" id="IPR012340">
    <property type="entry name" value="NA-bd_OB-fold"/>
</dbReference>
<evidence type="ECO:0000256" key="2">
    <source>
        <dbReference type="SAM" id="MobiDB-lite"/>
    </source>
</evidence>
<evidence type="ECO:0000313" key="6">
    <source>
        <dbReference type="RefSeq" id="XP_071913722.1"/>
    </source>
</evidence>
<dbReference type="InterPro" id="IPR013955">
    <property type="entry name" value="Rep_factor-A_C"/>
</dbReference>
<feature type="domain" description="Replication protein A OB" evidence="4">
    <location>
        <begin position="151"/>
        <end position="244"/>
    </location>
</feature>
<evidence type="ECO:0000313" key="7">
    <source>
        <dbReference type="RefSeq" id="XP_071913723.1"/>
    </source>
</evidence>
<protein>
    <submittedName>
        <fullName evidence="6 7">Replication protein A 70 kDa DNA-binding subunit B-like isoform X1</fullName>
    </submittedName>
</protein>
<sequence>MCQSFLCVPCSGWKPCARMDDCLSIEEILPGMKSWSAKIIVQEKRQPATASASPTRYQKLIFVDAKGSQVEGILFNHAIQVMGPRLTVFKRYKISNAEVRLIDEKYRTDGLTTQWVISTKTVVEELPDDTDMMPTRFSYTMFKDLAQFMEQKNQFVDILAVVISVLPVTSFTNEFGTGRVQKFVVINEEKLPLQLSLFNEFIDNEGQKIAENMNNFPVIVCRRLKVKPFNGIALSTRKDSTILIDPPIQEAMLLKNWATENAMLFVQVIKDKSYARYNPDLFTHSSQKFTLIYFLQSTQKFAWVRASMSFENIFQRYWYMACKKSFKAIDASYGYSYSCNKCSEHQKATPRCRFDVILSDKSGRVTATLFGDLAEKLLTYSALDAMQYFHKNIELPLMHVHEALRAKEFAVQIQPAASHYGDPQQRYTILHYYESNFAEASTQQTIESPGSFLLESPLQIPTAETQDAQSPITSVQINLASKFDEAATPQANSPETSPELISASKKPKLA</sequence>
<feature type="domain" description="Replication factor A C-terminal" evidence="3">
    <location>
        <begin position="315"/>
        <end position="441"/>
    </location>
</feature>
<dbReference type="Gene3D" id="2.40.50.140">
    <property type="entry name" value="Nucleic acid-binding proteins"/>
    <property type="match status" value="3"/>
</dbReference>
<evidence type="ECO:0000259" key="3">
    <source>
        <dbReference type="Pfam" id="PF08646"/>
    </source>
</evidence>
<dbReference type="Pfam" id="PF08646">
    <property type="entry name" value="Rep_fac-A_C"/>
    <property type="match status" value="1"/>
</dbReference>
<dbReference type="Pfam" id="PF16900">
    <property type="entry name" value="REPA_OB_2"/>
    <property type="match status" value="1"/>
</dbReference>
<dbReference type="PANTHER" id="PTHR47165">
    <property type="entry name" value="OS03G0429900 PROTEIN"/>
    <property type="match status" value="1"/>
</dbReference>
<name>A0ABM4V2G9_COFAR</name>
<dbReference type="GeneID" id="113699484"/>
<dbReference type="Proteomes" id="UP001652660">
    <property type="component" value="Chromosome 7c"/>
</dbReference>
<feature type="region of interest" description="Disordered" evidence="2">
    <location>
        <begin position="485"/>
        <end position="510"/>
    </location>
</feature>
<evidence type="ECO:0000313" key="5">
    <source>
        <dbReference type="Proteomes" id="UP001652660"/>
    </source>
</evidence>
<dbReference type="RefSeq" id="XP_071913722.1">
    <property type="nucleotide sequence ID" value="XM_072057621.1"/>
</dbReference>
<proteinExistence type="predicted"/>
<accession>A0ABM4V2G9</accession>
<dbReference type="PANTHER" id="PTHR47165:SF4">
    <property type="entry name" value="OS03G0429900 PROTEIN"/>
    <property type="match status" value="1"/>
</dbReference>
<reference evidence="6 7" key="1">
    <citation type="submission" date="2025-05" db="UniProtKB">
        <authorList>
            <consortium name="RefSeq"/>
        </authorList>
    </citation>
    <scope>IDENTIFICATION</scope>
    <source>
        <tissue evidence="6 7">Leaves</tissue>
    </source>
</reference>
<keyword evidence="1" id="KW-0238">DNA-binding</keyword>
<evidence type="ECO:0000256" key="1">
    <source>
        <dbReference type="ARBA" id="ARBA00023125"/>
    </source>
</evidence>
<evidence type="ECO:0000259" key="4">
    <source>
        <dbReference type="Pfam" id="PF16900"/>
    </source>
</evidence>
<gene>
    <name evidence="6 7" type="primary">LOC113699484</name>
</gene>
<dbReference type="InterPro" id="IPR031657">
    <property type="entry name" value="REPA_OB_2"/>
</dbReference>